<evidence type="ECO:0000256" key="6">
    <source>
        <dbReference type="ARBA" id="ARBA00022989"/>
    </source>
</evidence>
<name>A0A4S5BRZ4_9BURK</name>
<comment type="subcellular location">
    <subcellularLocation>
        <location evidence="1">Cell membrane</location>
        <topology evidence="1">Multi-pass membrane protein</topology>
    </subcellularLocation>
</comment>
<feature type="transmembrane region" description="Helical" evidence="8">
    <location>
        <begin position="160"/>
        <end position="182"/>
    </location>
</feature>
<feature type="domain" description="Major facilitator superfamily (MFS) profile" evidence="9">
    <location>
        <begin position="33"/>
        <end position="493"/>
    </location>
</feature>
<proteinExistence type="inferred from homology"/>
<dbReference type="Gene3D" id="1.20.1720.10">
    <property type="entry name" value="Multidrug resistance protein D"/>
    <property type="match status" value="1"/>
</dbReference>
<keyword evidence="11" id="KW-1185">Reference proteome</keyword>
<feature type="transmembrane region" description="Helical" evidence="8">
    <location>
        <begin position="228"/>
        <end position="245"/>
    </location>
</feature>
<evidence type="ECO:0000256" key="8">
    <source>
        <dbReference type="SAM" id="Phobius"/>
    </source>
</evidence>
<dbReference type="InterPro" id="IPR036259">
    <property type="entry name" value="MFS_trans_sf"/>
</dbReference>
<feature type="transmembrane region" description="Helical" evidence="8">
    <location>
        <begin position="71"/>
        <end position="91"/>
    </location>
</feature>
<keyword evidence="5 8" id="KW-0812">Transmembrane</keyword>
<keyword evidence="7 8" id="KW-0472">Membrane</keyword>
<keyword evidence="4" id="KW-1003">Cell membrane</keyword>
<feature type="transmembrane region" description="Helical" evidence="8">
    <location>
        <begin position="326"/>
        <end position="346"/>
    </location>
</feature>
<dbReference type="PRINTS" id="PR01036">
    <property type="entry name" value="TCRTETB"/>
</dbReference>
<dbReference type="SUPFAM" id="SSF103473">
    <property type="entry name" value="MFS general substrate transporter"/>
    <property type="match status" value="2"/>
</dbReference>
<dbReference type="PANTHER" id="PTHR42718">
    <property type="entry name" value="MAJOR FACILITATOR SUPERFAMILY MULTIDRUG TRANSPORTER MFSC"/>
    <property type="match status" value="1"/>
</dbReference>
<feature type="transmembrane region" description="Helical" evidence="8">
    <location>
        <begin position="463"/>
        <end position="485"/>
    </location>
</feature>
<gene>
    <name evidence="10" type="ORF">E8K88_08735</name>
</gene>
<dbReference type="Proteomes" id="UP000306236">
    <property type="component" value="Unassembled WGS sequence"/>
</dbReference>
<feature type="transmembrane region" description="Helical" evidence="8">
    <location>
        <begin position="292"/>
        <end position="314"/>
    </location>
</feature>
<keyword evidence="3" id="KW-0813">Transport</keyword>
<organism evidence="10 11">
    <name type="scientific">Lampropedia aestuarii</name>
    <dbReference type="NCBI Taxonomy" id="2562762"/>
    <lineage>
        <taxon>Bacteria</taxon>
        <taxon>Pseudomonadati</taxon>
        <taxon>Pseudomonadota</taxon>
        <taxon>Betaproteobacteria</taxon>
        <taxon>Burkholderiales</taxon>
        <taxon>Comamonadaceae</taxon>
        <taxon>Lampropedia</taxon>
    </lineage>
</organism>
<evidence type="ECO:0000256" key="1">
    <source>
        <dbReference type="ARBA" id="ARBA00004651"/>
    </source>
</evidence>
<evidence type="ECO:0000256" key="5">
    <source>
        <dbReference type="ARBA" id="ARBA00022692"/>
    </source>
</evidence>
<feature type="transmembrane region" description="Helical" evidence="8">
    <location>
        <begin position="251"/>
        <end position="271"/>
    </location>
</feature>
<dbReference type="Pfam" id="PF07690">
    <property type="entry name" value="MFS_1"/>
    <property type="match status" value="1"/>
</dbReference>
<dbReference type="InterPro" id="IPR004638">
    <property type="entry name" value="EmrB-like"/>
</dbReference>
<reference evidence="10 11" key="1">
    <citation type="submission" date="2019-04" db="EMBL/GenBank/DDBJ databases">
        <title>Lampropedia sp YIM MLB12 draf genome.</title>
        <authorList>
            <person name="Wang Y.-X."/>
        </authorList>
    </citation>
    <scope>NUCLEOTIDE SEQUENCE [LARGE SCALE GENOMIC DNA]</scope>
    <source>
        <strain evidence="10 11">YIM MLB12</strain>
    </source>
</reference>
<feature type="transmembrane region" description="Helical" evidence="8">
    <location>
        <begin position="423"/>
        <end position="443"/>
    </location>
</feature>
<dbReference type="RefSeq" id="WP_136406270.1">
    <property type="nucleotide sequence ID" value="NZ_SSWX01000009.1"/>
</dbReference>
<dbReference type="PROSITE" id="PS50850">
    <property type="entry name" value="MFS"/>
    <property type="match status" value="1"/>
</dbReference>
<dbReference type="GO" id="GO:0022857">
    <property type="term" value="F:transmembrane transporter activity"/>
    <property type="evidence" value="ECO:0007669"/>
    <property type="project" value="InterPro"/>
</dbReference>
<evidence type="ECO:0000256" key="4">
    <source>
        <dbReference type="ARBA" id="ARBA00022475"/>
    </source>
</evidence>
<comment type="similarity">
    <text evidence="2">Belongs to the major facilitator superfamily. EmrB family.</text>
</comment>
<evidence type="ECO:0000256" key="7">
    <source>
        <dbReference type="ARBA" id="ARBA00023136"/>
    </source>
</evidence>
<accession>A0A4S5BRZ4</accession>
<feature type="transmembrane region" description="Helical" evidence="8">
    <location>
        <begin position="31"/>
        <end position="51"/>
    </location>
</feature>
<feature type="transmembrane region" description="Helical" evidence="8">
    <location>
        <begin position="358"/>
        <end position="377"/>
    </location>
</feature>
<evidence type="ECO:0000259" key="9">
    <source>
        <dbReference type="PROSITE" id="PS50850"/>
    </source>
</evidence>
<dbReference type="NCBIfam" id="TIGR00711">
    <property type="entry name" value="efflux_EmrB"/>
    <property type="match status" value="1"/>
</dbReference>
<feature type="transmembrane region" description="Helical" evidence="8">
    <location>
        <begin position="124"/>
        <end position="148"/>
    </location>
</feature>
<dbReference type="OrthoDB" id="9807274at2"/>
<evidence type="ECO:0000313" key="10">
    <source>
        <dbReference type="EMBL" id="THJ33735.1"/>
    </source>
</evidence>
<dbReference type="PANTHER" id="PTHR42718:SF9">
    <property type="entry name" value="MAJOR FACILITATOR SUPERFAMILY MULTIDRUG TRANSPORTER MFSC"/>
    <property type="match status" value="1"/>
</dbReference>
<feature type="transmembrane region" description="Helical" evidence="8">
    <location>
        <begin position="188"/>
        <end position="207"/>
    </location>
</feature>
<dbReference type="Gene3D" id="1.20.1250.20">
    <property type="entry name" value="MFS general substrate transporter like domains"/>
    <property type="match status" value="1"/>
</dbReference>
<dbReference type="InterPro" id="IPR011701">
    <property type="entry name" value="MFS"/>
</dbReference>
<evidence type="ECO:0000256" key="3">
    <source>
        <dbReference type="ARBA" id="ARBA00022448"/>
    </source>
</evidence>
<dbReference type="GO" id="GO:0005886">
    <property type="term" value="C:plasma membrane"/>
    <property type="evidence" value="ECO:0007669"/>
    <property type="project" value="UniProtKB-SubCell"/>
</dbReference>
<evidence type="ECO:0000313" key="11">
    <source>
        <dbReference type="Proteomes" id="UP000306236"/>
    </source>
</evidence>
<feature type="transmembrane region" description="Helical" evidence="8">
    <location>
        <begin position="100"/>
        <end position="118"/>
    </location>
</feature>
<feature type="transmembrane region" description="Helical" evidence="8">
    <location>
        <begin position="383"/>
        <end position="402"/>
    </location>
</feature>
<dbReference type="EMBL" id="SSWX01000009">
    <property type="protein sequence ID" value="THJ33735.1"/>
    <property type="molecule type" value="Genomic_DNA"/>
</dbReference>
<sequence length="509" mass="54295">MTDNVTDNASASHVPGSLQALTAQYGESFRWYFLLSLMVGTIASLMSSTVVNVAIPDLSHHFGLGQERAQWVSSAFMAASTVAMLTTPWLLSRYGYRRTYIAMLLLLGAGGIVGGMAHDFHLVLLARILEGIAAGVLQPIPAIIILYAFPPHQQGRASGLFGMGVVLAPALGPTVGGILIDLWGWRSIFYMVLPFCLGGAWVAMRFVPITAPGGVAARKGQALEWRSLVIVTVGTVSLLNGLVWLHDGWLLPALGLLCVALICCLVFTWWQKRLVHHQHAPLMDFKVFESKTFCMGCIVAFIYGTALFGSTYLLPVFMQVGLEFSASEVGLIMLPSGLVLAFTIAIAGRMADSLSPRLLVGVGLWVLAASFGLMYFVRLGSGMGLLIAITAFGRIGLGFILPSLNLVAVRPLKKELISQGSSVINFIRMLGGVIGVSLCGVILEWRIAAQGDSLALPHSSPERITAFGETFVVLGLLCALAFLAARHLNSPSVVHSANSPAADSTTDKA</sequence>
<protein>
    <submittedName>
        <fullName evidence="10">Multidrug efflux MFS transporter</fullName>
    </submittedName>
</protein>
<comment type="caution">
    <text evidence="10">The sequence shown here is derived from an EMBL/GenBank/DDBJ whole genome shotgun (WGS) entry which is preliminary data.</text>
</comment>
<dbReference type="AlphaFoldDB" id="A0A4S5BRZ4"/>
<evidence type="ECO:0000256" key="2">
    <source>
        <dbReference type="ARBA" id="ARBA00008537"/>
    </source>
</evidence>
<dbReference type="InterPro" id="IPR020846">
    <property type="entry name" value="MFS_dom"/>
</dbReference>
<keyword evidence="6 8" id="KW-1133">Transmembrane helix</keyword>